<comment type="caution">
    <text evidence="2">The sequence shown here is derived from an EMBL/GenBank/DDBJ whole genome shotgun (WGS) entry which is preliminary data.</text>
</comment>
<organism evidence="2 3">
    <name type="scientific">Bacillus cereus</name>
    <dbReference type="NCBI Taxonomy" id="1396"/>
    <lineage>
        <taxon>Bacteria</taxon>
        <taxon>Bacillati</taxon>
        <taxon>Bacillota</taxon>
        <taxon>Bacilli</taxon>
        <taxon>Bacillales</taxon>
        <taxon>Bacillaceae</taxon>
        <taxon>Bacillus</taxon>
        <taxon>Bacillus cereus group</taxon>
    </lineage>
</organism>
<evidence type="ECO:0000313" key="3">
    <source>
        <dbReference type="Proteomes" id="UP000186535"/>
    </source>
</evidence>
<gene>
    <name evidence="2" type="ORF">BJR07_12575</name>
</gene>
<feature type="region of interest" description="Disordered" evidence="1">
    <location>
        <begin position="40"/>
        <end position="59"/>
    </location>
</feature>
<dbReference type="Proteomes" id="UP000186535">
    <property type="component" value="Unassembled WGS sequence"/>
</dbReference>
<evidence type="ECO:0000256" key="1">
    <source>
        <dbReference type="SAM" id="MobiDB-lite"/>
    </source>
</evidence>
<accession>A0A1C4FNB3</accession>
<sequence>MLKIKACIMFLLIGLLCISSYNFSSHSTTTHTKTLHLAELQPKPHSPAVPTEISKPHTI</sequence>
<dbReference type="RefSeq" id="WP_073516995.1">
    <property type="nucleotide sequence ID" value="NZ_MPOM01000007.1"/>
</dbReference>
<protein>
    <submittedName>
        <fullName evidence="2">Uncharacterized protein</fullName>
    </submittedName>
</protein>
<name>A0A1C4FNB3_BACCE</name>
<dbReference type="EMBL" id="MPON01000002">
    <property type="protein sequence ID" value="OKA38739.1"/>
    <property type="molecule type" value="Genomic_DNA"/>
</dbReference>
<evidence type="ECO:0000313" key="2">
    <source>
        <dbReference type="EMBL" id="OKA38739.1"/>
    </source>
</evidence>
<dbReference type="AlphaFoldDB" id="A0A1C4FNB3"/>
<proteinExistence type="predicted"/>
<reference evidence="2 3" key="1">
    <citation type="submission" date="2016-11" db="EMBL/GenBank/DDBJ databases">
        <title>Identification of Bacillus cereus isolated from egg-white.</title>
        <authorList>
            <person name="Soni A."/>
            <person name="Oey I."/>
            <person name="Silcock P."/>
            <person name="Bremer P."/>
        </authorList>
    </citation>
    <scope>NUCLEOTIDE SEQUENCE [LARGE SCALE GENOMIC DNA]</scope>
    <source>
        <strain evidence="2 3">NZAS03</strain>
    </source>
</reference>